<reference evidence="4" key="1">
    <citation type="submission" date="2012-06" db="EMBL/GenBank/DDBJ databases">
        <title>The complete genome of Flexibacter litoralis DSM 6794.</title>
        <authorList>
            <person name="Lucas S."/>
            <person name="Copeland A."/>
            <person name="Lapidus A."/>
            <person name="Glavina del Rio T."/>
            <person name="Dalin E."/>
            <person name="Tice H."/>
            <person name="Bruce D."/>
            <person name="Goodwin L."/>
            <person name="Pitluck S."/>
            <person name="Peters L."/>
            <person name="Ovchinnikova G."/>
            <person name="Lu M."/>
            <person name="Kyrpides N."/>
            <person name="Mavromatis K."/>
            <person name="Ivanova N."/>
            <person name="Brettin T."/>
            <person name="Detter J.C."/>
            <person name="Han C."/>
            <person name="Larimer F."/>
            <person name="Land M."/>
            <person name="Hauser L."/>
            <person name="Markowitz V."/>
            <person name="Cheng J.-F."/>
            <person name="Hugenholtz P."/>
            <person name="Woyke T."/>
            <person name="Wu D."/>
            <person name="Spring S."/>
            <person name="Lang E."/>
            <person name="Kopitz M."/>
            <person name="Brambilla E."/>
            <person name="Klenk H.-P."/>
            <person name="Eisen J.A."/>
        </authorList>
    </citation>
    <scope>NUCLEOTIDE SEQUENCE [LARGE SCALE GENOMIC DNA]</scope>
    <source>
        <strain evidence="4">ATCC 23117 / DSM 6794 / NBRC 15988 / NCIMB 1366 / Sio-4</strain>
    </source>
</reference>
<keyword evidence="1" id="KW-0812">Transmembrane</keyword>
<accession>I4AP27</accession>
<evidence type="ECO:0000256" key="1">
    <source>
        <dbReference type="SAM" id="Phobius"/>
    </source>
</evidence>
<dbReference type="GO" id="GO:0016717">
    <property type="term" value="F:oxidoreductase activity, acting on paired donors, with oxidation of a pair of donors resulting in the reduction of molecular oxygen to two molecules of water"/>
    <property type="evidence" value="ECO:0007669"/>
    <property type="project" value="TreeGrafter"/>
</dbReference>
<keyword evidence="4" id="KW-1185">Reference proteome</keyword>
<dbReference type="AlphaFoldDB" id="I4AP27"/>
<dbReference type="KEGG" id="fli:Fleli_3389"/>
<evidence type="ECO:0000313" key="4">
    <source>
        <dbReference type="Proteomes" id="UP000006054"/>
    </source>
</evidence>
<gene>
    <name evidence="3" type="ordered locus">Fleli_3389</name>
</gene>
<name>I4AP27_BERLS</name>
<dbReference type="OrthoDB" id="9769653at2"/>
<dbReference type="Proteomes" id="UP000006054">
    <property type="component" value="Chromosome"/>
</dbReference>
<dbReference type="PANTHER" id="PTHR19353:SF73">
    <property type="entry name" value="FATTY ACID DESATURASE"/>
    <property type="match status" value="1"/>
</dbReference>
<feature type="domain" description="Fatty acid desaturase" evidence="2">
    <location>
        <begin position="53"/>
        <end position="288"/>
    </location>
</feature>
<dbReference type="HOGENOM" id="CLU_043118_0_0_10"/>
<feature type="transmembrane region" description="Helical" evidence="1">
    <location>
        <begin position="201"/>
        <end position="222"/>
    </location>
</feature>
<dbReference type="PANTHER" id="PTHR19353">
    <property type="entry name" value="FATTY ACID DESATURASE 2"/>
    <property type="match status" value="1"/>
</dbReference>
<protein>
    <submittedName>
        <fullName evidence="3">Fatty acid desaturase</fullName>
    </submittedName>
</protein>
<dbReference type="EMBL" id="CP003345">
    <property type="protein sequence ID" value="AFM05712.1"/>
    <property type="molecule type" value="Genomic_DNA"/>
</dbReference>
<dbReference type="GO" id="GO:0006629">
    <property type="term" value="P:lipid metabolic process"/>
    <property type="evidence" value="ECO:0007669"/>
    <property type="project" value="InterPro"/>
</dbReference>
<dbReference type="GO" id="GO:0016020">
    <property type="term" value="C:membrane"/>
    <property type="evidence" value="ECO:0007669"/>
    <property type="project" value="TreeGrafter"/>
</dbReference>
<dbReference type="InterPro" id="IPR005804">
    <property type="entry name" value="FA_desaturase_dom"/>
</dbReference>
<dbReference type="eggNOG" id="COG3239">
    <property type="taxonomic scope" value="Bacteria"/>
</dbReference>
<feature type="transmembrane region" description="Helical" evidence="1">
    <location>
        <begin position="153"/>
        <end position="171"/>
    </location>
</feature>
<evidence type="ECO:0000259" key="2">
    <source>
        <dbReference type="Pfam" id="PF00487"/>
    </source>
</evidence>
<organism evidence="3 4">
    <name type="scientific">Bernardetia litoralis (strain ATCC 23117 / DSM 6794 / NBRC 15988 / NCIMB 1366 / Fx l1 / Sio-4)</name>
    <name type="common">Flexibacter litoralis</name>
    <dbReference type="NCBI Taxonomy" id="880071"/>
    <lineage>
        <taxon>Bacteria</taxon>
        <taxon>Pseudomonadati</taxon>
        <taxon>Bacteroidota</taxon>
        <taxon>Cytophagia</taxon>
        <taxon>Cytophagales</taxon>
        <taxon>Bernardetiaceae</taxon>
        <taxon>Bernardetia</taxon>
    </lineage>
</organism>
<proteinExistence type="predicted"/>
<dbReference type="RefSeq" id="WP_014799139.1">
    <property type="nucleotide sequence ID" value="NC_018018.1"/>
</dbReference>
<sequence>MKKSYFDKDLMKSLSFYAVEDKTKSWYFLIEIVFILTALEILIFNIEKLIFQFFLSVIIGLLFIRFFVIYHDTLHKAIFTTSKFARFLIKFFGILVLNPPSVWERSHNHHHKNNSKMYASSVGSFPILSKNQYYSLSKKEQFIYIFTRHPLNIFFGYFTVFLLGMCLIPFIKSPKKHFDGFFAVLSHFFLSILLIHFNVQFFFFGFWFPLFFSSMLGAYLFYVQHNFPAIKLTTNKKWDYFFAALYSTSFFKMSSIMHWFTGNIGYHHIHHLNAQVPFYNLPKAMNNIPKLQNPITITWSLKDASECFKLFYFDEEQQKMIYKEKSKL</sequence>
<feature type="transmembrane region" description="Helical" evidence="1">
    <location>
        <begin position="50"/>
        <end position="70"/>
    </location>
</feature>
<feature type="transmembrane region" description="Helical" evidence="1">
    <location>
        <begin position="178"/>
        <end position="195"/>
    </location>
</feature>
<evidence type="ECO:0000313" key="3">
    <source>
        <dbReference type="EMBL" id="AFM05712.1"/>
    </source>
</evidence>
<dbReference type="InterPro" id="IPR012171">
    <property type="entry name" value="Fatty_acid_desaturase"/>
</dbReference>
<feature type="transmembrane region" description="Helical" evidence="1">
    <location>
        <begin position="26"/>
        <end position="44"/>
    </location>
</feature>
<dbReference type="STRING" id="880071.Fleli_3389"/>
<keyword evidence="1" id="KW-1133">Transmembrane helix</keyword>
<keyword evidence="1" id="KW-0472">Membrane</keyword>
<dbReference type="Pfam" id="PF00487">
    <property type="entry name" value="FA_desaturase"/>
    <property type="match status" value="1"/>
</dbReference>